<dbReference type="InParanoid" id="G0NFP6"/>
<keyword evidence="14" id="KW-1185">Reference proteome</keyword>
<dbReference type="HOGENOM" id="CLU_042423_4_0_1"/>
<dbReference type="Gene3D" id="1.20.58.70">
    <property type="match status" value="1"/>
</dbReference>
<evidence type="ECO:0000256" key="9">
    <source>
        <dbReference type="RuleBase" id="RU003858"/>
    </source>
</evidence>
<dbReference type="InterPro" id="IPR006011">
    <property type="entry name" value="Syntaxin_N"/>
</dbReference>
<dbReference type="FunCoup" id="G0NFP6">
    <property type="interactions" value="20"/>
</dbReference>
<keyword evidence="7 10" id="KW-0175">Coiled coil</keyword>
<dbReference type="SMART" id="SM00503">
    <property type="entry name" value="SynN"/>
    <property type="match status" value="1"/>
</dbReference>
<keyword evidence="8 11" id="KW-0472">Membrane</keyword>
<keyword evidence="3" id="KW-0813">Transport</keyword>
<feature type="coiled-coil region" evidence="10">
    <location>
        <begin position="190"/>
        <end position="224"/>
    </location>
</feature>
<dbReference type="InterPro" id="IPR010989">
    <property type="entry name" value="SNARE"/>
</dbReference>
<dbReference type="PANTHER" id="PTHR19957:SF310">
    <property type="entry name" value="SYNTAXIN-4-RELATED"/>
    <property type="match status" value="1"/>
</dbReference>
<evidence type="ECO:0000256" key="1">
    <source>
        <dbReference type="ARBA" id="ARBA00004211"/>
    </source>
</evidence>
<dbReference type="GO" id="GO:0051046">
    <property type="term" value="P:regulation of secretion"/>
    <property type="evidence" value="ECO:0007669"/>
    <property type="project" value="UniProtKB-ARBA"/>
</dbReference>
<dbReference type="GO" id="GO:0006906">
    <property type="term" value="P:vesicle fusion"/>
    <property type="evidence" value="ECO:0007669"/>
    <property type="project" value="TreeGrafter"/>
</dbReference>
<comment type="subcellular location">
    <subcellularLocation>
        <location evidence="1">Membrane</location>
        <topology evidence="1">Single-pass type IV membrane protein</topology>
    </subcellularLocation>
</comment>
<evidence type="ECO:0000313" key="13">
    <source>
        <dbReference type="EMBL" id="EGT59746.1"/>
    </source>
</evidence>
<protein>
    <recommendedName>
        <fullName evidence="12">t-SNARE coiled-coil homology domain-containing protein</fullName>
    </recommendedName>
</protein>
<evidence type="ECO:0000256" key="10">
    <source>
        <dbReference type="SAM" id="Coils"/>
    </source>
</evidence>
<gene>
    <name evidence="13" type="ORF">CAEBREN_17793</name>
</gene>
<reference evidence="14" key="1">
    <citation type="submission" date="2011-07" db="EMBL/GenBank/DDBJ databases">
        <authorList>
            <consortium name="Caenorhabditis brenneri Sequencing and Analysis Consortium"/>
            <person name="Wilson R.K."/>
        </authorList>
    </citation>
    <scope>NUCLEOTIDE SEQUENCE [LARGE SCALE GENOMIC DNA]</scope>
    <source>
        <strain evidence="14">PB2801</strain>
    </source>
</reference>
<dbReference type="GO" id="GO:0005886">
    <property type="term" value="C:plasma membrane"/>
    <property type="evidence" value="ECO:0007669"/>
    <property type="project" value="TreeGrafter"/>
</dbReference>
<feature type="transmembrane region" description="Helical" evidence="11">
    <location>
        <begin position="268"/>
        <end position="289"/>
    </location>
</feature>
<dbReference type="PROSITE" id="PS50192">
    <property type="entry name" value="T_SNARE"/>
    <property type="match status" value="1"/>
</dbReference>
<dbReference type="FunFam" id="1.20.58.70:FF:000027">
    <property type="entry name" value="Putative syntaxin-3"/>
    <property type="match status" value="1"/>
</dbReference>
<dbReference type="SMART" id="SM00397">
    <property type="entry name" value="t_SNARE"/>
    <property type="match status" value="1"/>
</dbReference>
<dbReference type="Gene3D" id="1.20.5.110">
    <property type="match status" value="1"/>
</dbReference>
<dbReference type="GO" id="GO:0031201">
    <property type="term" value="C:SNARE complex"/>
    <property type="evidence" value="ECO:0007669"/>
    <property type="project" value="TreeGrafter"/>
</dbReference>
<dbReference type="GO" id="GO:0012505">
    <property type="term" value="C:endomembrane system"/>
    <property type="evidence" value="ECO:0007669"/>
    <property type="project" value="TreeGrafter"/>
</dbReference>
<dbReference type="eggNOG" id="KOG0810">
    <property type="taxonomic scope" value="Eukaryota"/>
</dbReference>
<evidence type="ECO:0000256" key="4">
    <source>
        <dbReference type="ARBA" id="ARBA00022692"/>
    </source>
</evidence>
<dbReference type="InterPro" id="IPR045242">
    <property type="entry name" value="Syntaxin"/>
</dbReference>
<dbReference type="GO" id="GO:0048278">
    <property type="term" value="P:vesicle docking"/>
    <property type="evidence" value="ECO:0007669"/>
    <property type="project" value="TreeGrafter"/>
</dbReference>
<name>G0NFP6_CAEBE</name>
<evidence type="ECO:0000256" key="3">
    <source>
        <dbReference type="ARBA" id="ARBA00022448"/>
    </source>
</evidence>
<sequence length="291" mass="33889">MTTRDRLYEMQQLSGMEEGRRDESRHNTTDGSLESFMQTVDEIRHILMMLNRDRETIRSKQEESLAAGCSDQSKCRAVNDHSDQFIKQARVVRKRLGDEQEALKKVPEKNCGKGRARHEQVRSLITSFQSIMTKFNEDQTEYKRRAAQKIAAYFQKQNVQVSNEKIEDLIENGGSLLSLTRNIHLGTEQKKMLFNDIENRQHELQNIERQMREVEELFEDLHAMVTQQGETIDRIETSVYSAAGYAGRAERNVKEAVELKKKGRKWKVFICIGLIILVLVLLMVFKMFLPF</sequence>
<evidence type="ECO:0000256" key="7">
    <source>
        <dbReference type="ARBA" id="ARBA00023054"/>
    </source>
</evidence>
<evidence type="ECO:0000256" key="11">
    <source>
        <dbReference type="SAM" id="Phobius"/>
    </source>
</evidence>
<keyword evidence="4 11" id="KW-0812">Transmembrane</keyword>
<organism evidence="14">
    <name type="scientific">Caenorhabditis brenneri</name>
    <name type="common">Nematode worm</name>
    <dbReference type="NCBI Taxonomy" id="135651"/>
    <lineage>
        <taxon>Eukaryota</taxon>
        <taxon>Metazoa</taxon>
        <taxon>Ecdysozoa</taxon>
        <taxon>Nematoda</taxon>
        <taxon>Chromadorea</taxon>
        <taxon>Rhabditida</taxon>
        <taxon>Rhabditina</taxon>
        <taxon>Rhabditomorpha</taxon>
        <taxon>Rhabditoidea</taxon>
        <taxon>Rhabditidae</taxon>
        <taxon>Peloderinae</taxon>
        <taxon>Caenorhabditis</taxon>
    </lineage>
</organism>
<dbReference type="SUPFAM" id="SSF47661">
    <property type="entry name" value="t-snare proteins"/>
    <property type="match status" value="1"/>
</dbReference>
<dbReference type="OMA" id="AQGNMLN"/>
<keyword evidence="5" id="KW-0532">Neurotransmitter transport</keyword>
<dbReference type="PANTHER" id="PTHR19957">
    <property type="entry name" value="SYNTAXIN"/>
    <property type="match status" value="1"/>
</dbReference>
<evidence type="ECO:0000256" key="5">
    <source>
        <dbReference type="ARBA" id="ARBA00022775"/>
    </source>
</evidence>
<dbReference type="GO" id="GO:0006836">
    <property type="term" value="P:neurotransmitter transport"/>
    <property type="evidence" value="ECO:0007669"/>
    <property type="project" value="UniProtKB-KW"/>
</dbReference>
<dbReference type="AlphaFoldDB" id="G0NFP6"/>
<dbReference type="GO" id="GO:0006887">
    <property type="term" value="P:exocytosis"/>
    <property type="evidence" value="ECO:0007669"/>
    <property type="project" value="TreeGrafter"/>
</dbReference>
<dbReference type="STRING" id="135651.G0NFP6"/>
<evidence type="ECO:0000256" key="8">
    <source>
        <dbReference type="ARBA" id="ARBA00023136"/>
    </source>
</evidence>
<dbReference type="Pfam" id="PF05739">
    <property type="entry name" value="SNARE"/>
    <property type="match status" value="1"/>
</dbReference>
<dbReference type="GO" id="GO:0000149">
    <property type="term" value="F:SNARE binding"/>
    <property type="evidence" value="ECO:0007669"/>
    <property type="project" value="TreeGrafter"/>
</dbReference>
<evidence type="ECO:0000256" key="2">
    <source>
        <dbReference type="ARBA" id="ARBA00009063"/>
    </source>
</evidence>
<keyword evidence="6 11" id="KW-1133">Transmembrane helix</keyword>
<dbReference type="GO" id="GO:0005484">
    <property type="term" value="F:SNAP receptor activity"/>
    <property type="evidence" value="ECO:0007669"/>
    <property type="project" value="InterPro"/>
</dbReference>
<dbReference type="InterPro" id="IPR000727">
    <property type="entry name" value="T_SNARE_dom"/>
</dbReference>
<dbReference type="Proteomes" id="UP000008068">
    <property type="component" value="Unassembled WGS sequence"/>
</dbReference>
<proteinExistence type="inferred from homology"/>
<evidence type="ECO:0000256" key="6">
    <source>
        <dbReference type="ARBA" id="ARBA00022989"/>
    </source>
</evidence>
<dbReference type="Pfam" id="PF00804">
    <property type="entry name" value="Syntaxin"/>
    <property type="match status" value="1"/>
</dbReference>
<evidence type="ECO:0000259" key="12">
    <source>
        <dbReference type="PROSITE" id="PS50192"/>
    </source>
</evidence>
<dbReference type="InterPro" id="IPR006012">
    <property type="entry name" value="Syntaxin/epimorphin_CS"/>
</dbReference>
<dbReference type="EMBL" id="GL379877">
    <property type="protein sequence ID" value="EGT59746.1"/>
    <property type="molecule type" value="Genomic_DNA"/>
</dbReference>
<dbReference type="PROSITE" id="PS00914">
    <property type="entry name" value="SYNTAXIN"/>
    <property type="match status" value="1"/>
</dbReference>
<dbReference type="OrthoDB" id="249087at2759"/>
<evidence type="ECO:0000313" key="14">
    <source>
        <dbReference type="Proteomes" id="UP000008068"/>
    </source>
</evidence>
<dbReference type="CDD" id="cd15840">
    <property type="entry name" value="SNARE_Qa"/>
    <property type="match status" value="1"/>
</dbReference>
<feature type="domain" description="T-SNARE coiled-coil homology" evidence="12">
    <location>
        <begin position="194"/>
        <end position="256"/>
    </location>
</feature>
<dbReference type="GO" id="GO:0006886">
    <property type="term" value="P:intracellular protein transport"/>
    <property type="evidence" value="ECO:0007669"/>
    <property type="project" value="InterPro"/>
</dbReference>
<accession>G0NFP6</accession>
<comment type="similarity">
    <text evidence="2 9">Belongs to the syntaxin family.</text>
</comment>